<comment type="caution">
    <text evidence="4">The sequence shown here is derived from an EMBL/GenBank/DDBJ whole genome shotgun (WGS) entry which is preliminary data.</text>
</comment>
<dbReference type="GO" id="GO:0008080">
    <property type="term" value="F:N-acetyltransferase activity"/>
    <property type="evidence" value="ECO:0007669"/>
    <property type="project" value="InterPro"/>
</dbReference>
<gene>
    <name evidence="4" type="ORF">CVU83_03520</name>
</gene>
<dbReference type="Gene3D" id="3.40.630.30">
    <property type="match status" value="1"/>
</dbReference>
<dbReference type="PANTHER" id="PTHR43626:SF4">
    <property type="entry name" value="GCN5-RELATED N-ACETYLTRANSFERASE 2, CHLOROPLASTIC"/>
    <property type="match status" value="1"/>
</dbReference>
<accession>A0A2N2DX13</accession>
<dbReference type="PANTHER" id="PTHR43626">
    <property type="entry name" value="ACYL-COA N-ACYLTRANSFERASE"/>
    <property type="match status" value="1"/>
</dbReference>
<dbReference type="InterPro" id="IPR016181">
    <property type="entry name" value="Acyl_CoA_acyltransferase"/>
</dbReference>
<reference evidence="4 5" key="1">
    <citation type="journal article" date="2017" name="ISME J.">
        <title>Potential for microbial H2 and metal transformations associated with novel bacteria and archaea in deep terrestrial subsurface sediments.</title>
        <authorList>
            <person name="Hernsdorf A.W."/>
            <person name="Amano Y."/>
            <person name="Miyakawa K."/>
            <person name="Ise K."/>
            <person name="Suzuki Y."/>
            <person name="Anantharaman K."/>
            <person name="Probst A."/>
            <person name="Burstein D."/>
            <person name="Thomas B.C."/>
            <person name="Banfield J.F."/>
        </authorList>
    </citation>
    <scope>NUCLEOTIDE SEQUENCE [LARGE SCALE GENOMIC DNA]</scope>
    <source>
        <strain evidence="4">HGW-Falkowbacteria-2</strain>
    </source>
</reference>
<feature type="domain" description="N-acetyltransferase" evidence="3">
    <location>
        <begin position="7"/>
        <end position="142"/>
    </location>
</feature>
<dbReference type="CDD" id="cd04301">
    <property type="entry name" value="NAT_SF"/>
    <property type="match status" value="1"/>
</dbReference>
<dbReference type="Pfam" id="PF00583">
    <property type="entry name" value="Acetyltransf_1"/>
    <property type="match status" value="1"/>
</dbReference>
<evidence type="ECO:0000256" key="1">
    <source>
        <dbReference type="ARBA" id="ARBA00022679"/>
    </source>
</evidence>
<name>A0A2N2DX13_9BACT</name>
<evidence type="ECO:0000313" key="4">
    <source>
        <dbReference type="EMBL" id="PKM87010.1"/>
    </source>
</evidence>
<dbReference type="GO" id="GO:0005737">
    <property type="term" value="C:cytoplasm"/>
    <property type="evidence" value="ECO:0007669"/>
    <property type="project" value="TreeGrafter"/>
</dbReference>
<evidence type="ECO:0000313" key="5">
    <source>
        <dbReference type="Proteomes" id="UP000233325"/>
    </source>
</evidence>
<sequence length="142" mass="16706">MGRCVIILYMKLTESTNKDLNWDQINDLRFSVGWRNKRGEEKWRETLDKSSFVYSVFDDSKLIGMGRIVEDGVMCMLYDIVVHKDYQGKGIGKMIMNNLLAFTEEKKFSYINLFVEPENKAFLIPFYNKFGFELVDTGMRLK</sequence>
<dbReference type="AlphaFoldDB" id="A0A2N2DX13"/>
<dbReference type="EMBL" id="PHAH01000059">
    <property type="protein sequence ID" value="PKM87010.1"/>
    <property type="molecule type" value="Genomic_DNA"/>
</dbReference>
<dbReference type="SUPFAM" id="SSF55729">
    <property type="entry name" value="Acyl-CoA N-acyltransferases (Nat)"/>
    <property type="match status" value="1"/>
</dbReference>
<keyword evidence="1" id="KW-0808">Transferase</keyword>
<proteinExistence type="predicted"/>
<dbReference type="PROSITE" id="PS51186">
    <property type="entry name" value="GNAT"/>
    <property type="match status" value="1"/>
</dbReference>
<evidence type="ECO:0000259" key="3">
    <source>
        <dbReference type="PROSITE" id="PS51186"/>
    </source>
</evidence>
<organism evidence="4 5">
    <name type="scientific">Candidatus Falkowbacteria bacterium HGW-Falkowbacteria-2</name>
    <dbReference type="NCBI Taxonomy" id="2013769"/>
    <lineage>
        <taxon>Bacteria</taxon>
        <taxon>Candidatus Falkowiibacteriota</taxon>
    </lineage>
</organism>
<protein>
    <recommendedName>
        <fullName evidence="3">N-acetyltransferase domain-containing protein</fullName>
    </recommendedName>
</protein>
<dbReference type="InterPro" id="IPR045039">
    <property type="entry name" value="NSI-like"/>
</dbReference>
<evidence type="ECO:0000256" key="2">
    <source>
        <dbReference type="ARBA" id="ARBA00023315"/>
    </source>
</evidence>
<dbReference type="InterPro" id="IPR000182">
    <property type="entry name" value="GNAT_dom"/>
</dbReference>
<dbReference type="Proteomes" id="UP000233325">
    <property type="component" value="Unassembled WGS sequence"/>
</dbReference>
<keyword evidence="2" id="KW-0012">Acyltransferase</keyword>